<dbReference type="AlphaFoldDB" id="A0AAD1WIU9"/>
<accession>A0AAD1WIU9</accession>
<dbReference type="EMBL" id="OW240918">
    <property type="protein sequence ID" value="CAH2308053.1"/>
    <property type="molecule type" value="Genomic_DNA"/>
</dbReference>
<dbReference type="Proteomes" id="UP001295444">
    <property type="component" value="Chromosome 07"/>
</dbReference>
<protein>
    <submittedName>
        <fullName evidence="1">Uncharacterized protein</fullName>
    </submittedName>
</protein>
<reference evidence="1" key="1">
    <citation type="submission" date="2022-03" db="EMBL/GenBank/DDBJ databases">
        <authorList>
            <person name="Alioto T."/>
            <person name="Alioto T."/>
            <person name="Gomez Garrido J."/>
        </authorList>
    </citation>
    <scope>NUCLEOTIDE SEQUENCE</scope>
</reference>
<gene>
    <name evidence="1" type="ORF">PECUL_23A010132</name>
</gene>
<evidence type="ECO:0000313" key="1">
    <source>
        <dbReference type="EMBL" id="CAH2308053.1"/>
    </source>
</evidence>
<sequence>MDPPGNECARYTESKVKICYWDPNTDISWLENHLTSSSSMRIRMDNVKENEWNDIIDTSHTIICYYEDLTRTWGHMSKFQKQCIARKGRQSVVVVVGENEKKLKKKKTQWMENLAGCRLFLFTKNEVAFLDPNTKHMEEKLNNMMEILKEGKSQNISVHHRISPQY</sequence>
<evidence type="ECO:0000313" key="2">
    <source>
        <dbReference type="Proteomes" id="UP001295444"/>
    </source>
</evidence>
<organism evidence="1 2">
    <name type="scientific">Pelobates cultripes</name>
    <name type="common">Western spadefoot toad</name>
    <dbReference type="NCBI Taxonomy" id="61616"/>
    <lineage>
        <taxon>Eukaryota</taxon>
        <taxon>Metazoa</taxon>
        <taxon>Chordata</taxon>
        <taxon>Craniata</taxon>
        <taxon>Vertebrata</taxon>
        <taxon>Euteleostomi</taxon>
        <taxon>Amphibia</taxon>
        <taxon>Batrachia</taxon>
        <taxon>Anura</taxon>
        <taxon>Pelobatoidea</taxon>
        <taxon>Pelobatidae</taxon>
        <taxon>Pelobates</taxon>
    </lineage>
</organism>
<name>A0AAD1WIU9_PELCU</name>
<keyword evidence="2" id="KW-1185">Reference proteome</keyword>
<proteinExistence type="predicted"/>